<accession>C7XX44</accession>
<feature type="non-terminal residue" evidence="1">
    <location>
        <position position="1"/>
    </location>
</feature>
<dbReference type="HOGENOM" id="CLU_2215443_0_0_9"/>
<dbReference type="Proteomes" id="UP000003987">
    <property type="component" value="Unassembled WGS sequence"/>
</dbReference>
<dbReference type="EMBL" id="GG698805">
    <property type="protein sequence ID" value="EEU29864.1"/>
    <property type="molecule type" value="Genomic_DNA"/>
</dbReference>
<reference evidence="1 2" key="1">
    <citation type="submission" date="2009-06" db="EMBL/GenBank/DDBJ databases">
        <title>The Genome Sequence of Lactobacillus coleohominis strain 101-4-CHN.</title>
        <authorList>
            <consortium name="The Broad Institute Genome Sequencing Platform"/>
            <person name="Ward D."/>
            <person name="Young S.K."/>
            <person name="Zeng Q."/>
            <person name="Koehrsen M."/>
            <person name="Alvarado L."/>
            <person name="Berlin A."/>
            <person name="Borenstein D."/>
            <person name="Chen Z."/>
            <person name="Engels R."/>
            <person name="Freedman E."/>
            <person name="Gellesch M."/>
            <person name="Goldberg J."/>
            <person name="Griggs A."/>
            <person name="Gujja S."/>
            <person name="Heiman D."/>
            <person name="Hepburn T."/>
            <person name="Howarth C."/>
            <person name="Jen D."/>
            <person name="Larson L."/>
            <person name="Lewis B."/>
            <person name="Mehta T."/>
            <person name="Park D."/>
            <person name="Pearson M."/>
            <person name="Roberts A."/>
            <person name="Saif S."/>
            <person name="Shea T."/>
            <person name="Shenoy N."/>
            <person name="Sisk P."/>
            <person name="Stolte C."/>
            <person name="Sykes S."/>
            <person name="Walk T."/>
            <person name="White J."/>
            <person name="Yandava C."/>
            <person name="Liu Y."/>
            <person name="Xu Q."/>
            <person name="Lander E."/>
            <person name="Nusbaum C."/>
            <person name="Galagan J."/>
            <person name="Birren B."/>
        </authorList>
    </citation>
    <scope>NUCLEOTIDE SEQUENCE [LARGE SCALE GENOMIC DNA]</scope>
    <source>
        <strain evidence="1 2">101-4-CHN</strain>
    </source>
</reference>
<dbReference type="STRING" id="575594.HMPREF0501_01329"/>
<proteinExistence type="predicted"/>
<keyword evidence="2" id="KW-1185">Reference proteome</keyword>
<evidence type="ECO:0008006" key="3">
    <source>
        <dbReference type="Google" id="ProtNLM"/>
    </source>
</evidence>
<sequence>RLIPIYIHKQGYGGQILNWLNAKRPEVPIVLDVEPLNDQATNAKQRRRRMAFYHNHGFYDSRHRVTEDGLTYAILTNQDFELAQLVAAYRWFFRPFNHRHQLKFDQL</sequence>
<dbReference type="Gene3D" id="3.40.630.30">
    <property type="match status" value="1"/>
</dbReference>
<evidence type="ECO:0000313" key="2">
    <source>
        <dbReference type="Proteomes" id="UP000003987"/>
    </source>
</evidence>
<organism evidence="1 2">
    <name type="scientific">Limosilactobacillus coleohominis 101-4-CHN</name>
    <dbReference type="NCBI Taxonomy" id="575594"/>
    <lineage>
        <taxon>Bacteria</taxon>
        <taxon>Bacillati</taxon>
        <taxon>Bacillota</taxon>
        <taxon>Bacilli</taxon>
        <taxon>Lactobacillales</taxon>
        <taxon>Lactobacillaceae</taxon>
        <taxon>Limosilactobacillus</taxon>
    </lineage>
</organism>
<evidence type="ECO:0000313" key="1">
    <source>
        <dbReference type="EMBL" id="EEU29864.1"/>
    </source>
</evidence>
<name>C7XX44_9LACO</name>
<protein>
    <recommendedName>
        <fullName evidence="3">GNAT family N-acetyltransferase</fullName>
    </recommendedName>
</protein>
<dbReference type="AlphaFoldDB" id="C7XX44"/>
<gene>
    <name evidence="1" type="ORF">HMPREF0501_01329</name>
</gene>